<dbReference type="SUPFAM" id="SSF54695">
    <property type="entry name" value="POZ domain"/>
    <property type="match status" value="1"/>
</dbReference>
<proteinExistence type="predicted"/>
<name>A0A8H7THB3_9HELO</name>
<feature type="compositionally biased region" description="Low complexity" evidence="1">
    <location>
        <begin position="1"/>
        <end position="17"/>
    </location>
</feature>
<reference evidence="3" key="1">
    <citation type="submission" date="2021-02" db="EMBL/GenBank/DDBJ databases">
        <title>Genome sequence Cadophora malorum strain M34.</title>
        <authorList>
            <person name="Stefanovic E."/>
            <person name="Vu D."/>
            <person name="Scully C."/>
            <person name="Dijksterhuis J."/>
            <person name="Roader J."/>
            <person name="Houbraken J."/>
        </authorList>
    </citation>
    <scope>NUCLEOTIDE SEQUENCE</scope>
    <source>
        <strain evidence="3">M34</strain>
    </source>
</reference>
<dbReference type="AlphaFoldDB" id="A0A8H7THB3"/>
<sequence>MSSPSSTPDSAPPFSSSLTTMEAAARSAQKASSPALLSPRTLQGTSGTPVPEASQDRVSTKKKKAPSLRRPQTVITVVVGAEDAKESFIIHKDIICHHSSYFAKAFNGNHVESKTQTMSFPDVHSDTFGLLVEWFYTQKIDIDPQDRDTNLLLLAQLWTLAHRFGMPTLQNNIMDNLRPLVECIEGEGLKEFLHYVYTVKGKTMLKRVAADRMAWATSAKGLHVWMSGGHLPEGLLMDIIMSLKKDHVHGLEPTMKFGTFGSAKEYYVGGSEKVVGIKQEK</sequence>
<feature type="domain" description="BTB" evidence="2">
    <location>
        <begin position="73"/>
        <end position="144"/>
    </location>
</feature>
<comment type="caution">
    <text evidence="3">The sequence shown here is derived from an EMBL/GenBank/DDBJ whole genome shotgun (WGS) entry which is preliminary data.</text>
</comment>
<dbReference type="Gene3D" id="3.30.710.10">
    <property type="entry name" value="Potassium Channel Kv1.1, Chain A"/>
    <property type="match status" value="1"/>
</dbReference>
<dbReference type="InterPro" id="IPR011333">
    <property type="entry name" value="SKP1/BTB/POZ_sf"/>
</dbReference>
<gene>
    <name evidence="3" type="ORF">IFR04_007214</name>
</gene>
<organism evidence="3 4">
    <name type="scientific">Cadophora malorum</name>
    <dbReference type="NCBI Taxonomy" id="108018"/>
    <lineage>
        <taxon>Eukaryota</taxon>
        <taxon>Fungi</taxon>
        <taxon>Dikarya</taxon>
        <taxon>Ascomycota</taxon>
        <taxon>Pezizomycotina</taxon>
        <taxon>Leotiomycetes</taxon>
        <taxon>Helotiales</taxon>
        <taxon>Ploettnerulaceae</taxon>
        <taxon>Cadophora</taxon>
    </lineage>
</organism>
<dbReference type="SMART" id="SM00225">
    <property type="entry name" value="BTB"/>
    <property type="match status" value="1"/>
</dbReference>
<dbReference type="PANTHER" id="PTHR47843:SF2">
    <property type="entry name" value="BTB DOMAIN-CONTAINING PROTEIN"/>
    <property type="match status" value="1"/>
</dbReference>
<dbReference type="PANTHER" id="PTHR47843">
    <property type="entry name" value="BTB DOMAIN-CONTAINING PROTEIN-RELATED"/>
    <property type="match status" value="1"/>
</dbReference>
<accession>A0A8H7THB3</accession>
<dbReference type="PROSITE" id="PS50097">
    <property type="entry name" value="BTB"/>
    <property type="match status" value="1"/>
</dbReference>
<dbReference type="EMBL" id="JAFJYH010000101">
    <property type="protein sequence ID" value="KAG4419617.1"/>
    <property type="molecule type" value="Genomic_DNA"/>
</dbReference>
<evidence type="ECO:0000256" key="1">
    <source>
        <dbReference type="SAM" id="MobiDB-lite"/>
    </source>
</evidence>
<evidence type="ECO:0000259" key="2">
    <source>
        <dbReference type="PROSITE" id="PS50097"/>
    </source>
</evidence>
<dbReference type="CDD" id="cd18186">
    <property type="entry name" value="BTB_POZ_ZBTB_KLHL-like"/>
    <property type="match status" value="1"/>
</dbReference>
<evidence type="ECO:0000313" key="4">
    <source>
        <dbReference type="Proteomes" id="UP000664132"/>
    </source>
</evidence>
<evidence type="ECO:0000313" key="3">
    <source>
        <dbReference type="EMBL" id="KAG4419617.1"/>
    </source>
</evidence>
<dbReference type="Proteomes" id="UP000664132">
    <property type="component" value="Unassembled WGS sequence"/>
</dbReference>
<protein>
    <recommendedName>
        <fullName evidence="2">BTB domain-containing protein</fullName>
    </recommendedName>
</protein>
<dbReference type="OrthoDB" id="3556558at2759"/>
<dbReference type="Pfam" id="PF00651">
    <property type="entry name" value="BTB"/>
    <property type="match status" value="1"/>
</dbReference>
<keyword evidence="4" id="KW-1185">Reference proteome</keyword>
<dbReference type="InterPro" id="IPR000210">
    <property type="entry name" value="BTB/POZ_dom"/>
</dbReference>
<feature type="region of interest" description="Disordered" evidence="1">
    <location>
        <begin position="1"/>
        <end position="67"/>
    </location>
</feature>